<sequence length="68" mass="7464">MESEIRGEFQWASGVFVPGKPFSVKGGRGGGRDEKSGGKERVWGIAWLCIHHHEPRNDSGRNSSGEPE</sequence>
<proteinExistence type="predicted"/>
<evidence type="ECO:0000313" key="2">
    <source>
        <dbReference type="Proteomes" id="UP000617340"/>
    </source>
</evidence>
<name>A0A834K7J5_VESGE</name>
<comment type="caution">
    <text evidence="1">The sequence shown here is derived from an EMBL/GenBank/DDBJ whole genome shotgun (WGS) entry which is preliminary data.</text>
</comment>
<dbReference type="AlphaFoldDB" id="A0A834K7J5"/>
<evidence type="ECO:0000313" key="1">
    <source>
        <dbReference type="EMBL" id="KAF7401571.1"/>
    </source>
</evidence>
<dbReference type="Proteomes" id="UP000617340">
    <property type="component" value="Unassembled WGS sequence"/>
</dbReference>
<dbReference type="EMBL" id="JACSDZ010000006">
    <property type="protein sequence ID" value="KAF7401571.1"/>
    <property type="molecule type" value="Genomic_DNA"/>
</dbReference>
<keyword evidence="2" id="KW-1185">Reference proteome</keyword>
<reference evidence="1" key="1">
    <citation type="journal article" date="2020" name="G3 (Bethesda)">
        <title>High-Quality Assemblies for Three Invasive Social Wasps from the &lt;i&gt;Vespula&lt;/i&gt; Genus.</title>
        <authorList>
            <person name="Harrop T.W.R."/>
            <person name="Guhlin J."/>
            <person name="McLaughlin G.M."/>
            <person name="Permina E."/>
            <person name="Stockwell P."/>
            <person name="Gilligan J."/>
            <person name="Le Lec M.F."/>
            <person name="Gruber M.A.M."/>
            <person name="Quinn O."/>
            <person name="Lovegrove M."/>
            <person name="Duncan E.J."/>
            <person name="Remnant E.J."/>
            <person name="Van Eeckhoven J."/>
            <person name="Graham B."/>
            <person name="Knapp R.A."/>
            <person name="Langford K.W."/>
            <person name="Kronenberg Z."/>
            <person name="Press M.O."/>
            <person name="Eacker S.M."/>
            <person name="Wilson-Rankin E.E."/>
            <person name="Purcell J."/>
            <person name="Lester P.J."/>
            <person name="Dearden P.K."/>
        </authorList>
    </citation>
    <scope>NUCLEOTIDE SEQUENCE</scope>
    <source>
        <strain evidence="1">Linc-1</strain>
    </source>
</reference>
<protein>
    <submittedName>
        <fullName evidence="1">Uncharacterized protein</fullName>
    </submittedName>
</protein>
<accession>A0A834K7J5</accession>
<organism evidence="1 2">
    <name type="scientific">Vespula germanica</name>
    <name type="common">German yellow jacket</name>
    <name type="synonym">Paravespula germanica</name>
    <dbReference type="NCBI Taxonomy" id="30212"/>
    <lineage>
        <taxon>Eukaryota</taxon>
        <taxon>Metazoa</taxon>
        <taxon>Ecdysozoa</taxon>
        <taxon>Arthropoda</taxon>
        <taxon>Hexapoda</taxon>
        <taxon>Insecta</taxon>
        <taxon>Pterygota</taxon>
        <taxon>Neoptera</taxon>
        <taxon>Endopterygota</taxon>
        <taxon>Hymenoptera</taxon>
        <taxon>Apocrita</taxon>
        <taxon>Aculeata</taxon>
        <taxon>Vespoidea</taxon>
        <taxon>Vespidae</taxon>
        <taxon>Vespinae</taxon>
        <taxon>Vespula</taxon>
    </lineage>
</organism>
<gene>
    <name evidence="1" type="ORF">HZH68_007391</name>
</gene>